<dbReference type="OrthoDB" id="407325at2759"/>
<dbReference type="Pfam" id="PF10294">
    <property type="entry name" value="Methyltransf_16"/>
    <property type="match status" value="1"/>
</dbReference>
<evidence type="ECO:0000313" key="2">
    <source>
        <dbReference type="EMBL" id="EJK74419.1"/>
    </source>
</evidence>
<name>K0TBA0_THAOC</name>
<dbReference type="PANTHER" id="PTHR14614:SF97">
    <property type="entry name" value="S-ADENOSYL-L-METHIONINE-DEPENDENT METHYLTRANSFERASES SUPERFAMILY PROTEIN"/>
    <property type="match status" value="1"/>
</dbReference>
<sequence>HEGQVRAPKLNDSCQRPHLSALALAFPRTARFEAQVTPTATRRETKTRDETPDGRAMSAPFAPAPSSYVEAKKLDGLVFAEEWIDCDDDGGDEDECDASGRVRCRVGLPCGAQLVFNLRDKSSGVLLQDETKAEGTFEQSGVNEFFFEPNFGLEAMTGFQIWPGSRLMIEAFASTAINHVRIKYWQERLASRLNIIEIGAGAGLVGTCLATMGGNVVATDLPLLVNHGIWPNAKRNGDEIDHFLTGGSSLRTARVGQGHVSAAALDWFVPAERQLPQSTLQNTDLIIACDCLFLRKLLQPFLDTVQSICLLSKDKDLRILLTFQQRHMSGIFTSLEELLSKIQERGWGVECLIWRDIAVEDDGDHRLFLFEVTPSLGSVVQTGEEKKESVQDDST</sequence>
<keyword evidence="3" id="KW-1185">Reference proteome</keyword>
<dbReference type="Gene3D" id="3.40.50.150">
    <property type="entry name" value="Vaccinia Virus protein VP39"/>
    <property type="match status" value="1"/>
</dbReference>
<proteinExistence type="predicted"/>
<evidence type="ECO:0000256" key="1">
    <source>
        <dbReference type="SAM" id="MobiDB-lite"/>
    </source>
</evidence>
<organism evidence="2 3">
    <name type="scientific">Thalassiosira oceanica</name>
    <name type="common">Marine diatom</name>
    <dbReference type="NCBI Taxonomy" id="159749"/>
    <lineage>
        <taxon>Eukaryota</taxon>
        <taxon>Sar</taxon>
        <taxon>Stramenopiles</taxon>
        <taxon>Ochrophyta</taxon>
        <taxon>Bacillariophyta</taxon>
        <taxon>Coscinodiscophyceae</taxon>
        <taxon>Thalassiosirophycidae</taxon>
        <taxon>Thalassiosirales</taxon>
        <taxon>Thalassiosiraceae</taxon>
        <taxon>Thalassiosira</taxon>
    </lineage>
</organism>
<protein>
    <recommendedName>
        <fullName evidence="4">Calmodulin-lysine N-methyltransferase</fullName>
    </recommendedName>
</protein>
<dbReference type="PANTHER" id="PTHR14614">
    <property type="entry name" value="HEPATOCELLULAR CARCINOMA-ASSOCIATED ANTIGEN"/>
    <property type="match status" value="1"/>
</dbReference>
<feature type="non-terminal residue" evidence="2">
    <location>
        <position position="1"/>
    </location>
</feature>
<dbReference type="InterPro" id="IPR019410">
    <property type="entry name" value="Methyltransf_16"/>
</dbReference>
<reference evidence="2 3" key="1">
    <citation type="journal article" date="2012" name="Genome Biol.">
        <title>Genome and low-iron response of an oceanic diatom adapted to chronic iron limitation.</title>
        <authorList>
            <person name="Lommer M."/>
            <person name="Specht M."/>
            <person name="Roy A.S."/>
            <person name="Kraemer L."/>
            <person name="Andreson R."/>
            <person name="Gutowska M.A."/>
            <person name="Wolf J."/>
            <person name="Bergner S.V."/>
            <person name="Schilhabel M.B."/>
            <person name="Klostermeier U.C."/>
            <person name="Beiko R.G."/>
            <person name="Rosenstiel P."/>
            <person name="Hippler M."/>
            <person name="Laroche J."/>
        </authorList>
    </citation>
    <scope>NUCLEOTIDE SEQUENCE [LARGE SCALE GENOMIC DNA]</scope>
    <source>
        <strain evidence="2 3">CCMP1005</strain>
    </source>
</reference>
<accession>K0TBA0</accession>
<dbReference type="Proteomes" id="UP000266841">
    <property type="component" value="Unassembled WGS sequence"/>
</dbReference>
<dbReference type="eggNOG" id="ENOG502S63N">
    <property type="taxonomic scope" value="Eukaryota"/>
</dbReference>
<feature type="compositionally biased region" description="Basic and acidic residues" evidence="1">
    <location>
        <begin position="41"/>
        <end position="53"/>
    </location>
</feature>
<dbReference type="AlphaFoldDB" id="K0TBA0"/>
<feature type="region of interest" description="Disordered" evidence="1">
    <location>
        <begin position="34"/>
        <end position="62"/>
    </location>
</feature>
<gene>
    <name evidence="2" type="ORF">THAOC_03904</name>
</gene>
<comment type="caution">
    <text evidence="2">The sequence shown here is derived from an EMBL/GenBank/DDBJ whole genome shotgun (WGS) entry which is preliminary data.</text>
</comment>
<dbReference type="EMBL" id="AGNL01003691">
    <property type="protein sequence ID" value="EJK74419.1"/>
    <property type="molecule type" value="Genomic_DNA"/>
</dbReference>
<evidence type="ECO:0008006" key="4">
    <source>
        <dbReference type="Google" id="ProtNLM"/>
    </source>
</evidence>
<dbReference type="SUPFAM" id="SSF53335">
    <property type="entry name" value="S-adenosyl-L-methionine-dependent methyltransferases"/>
    <property type="match status" value="1"/>
</dbReference>
<evidence type="ECO:0000313" key="3">
    <source>
        <dbReference type="Proteomes" id="UP000266841"/>
    </source>
</evidence>
<dbReference type="InterPro" id="IPR029063">
    <property type="entry name" value="SAM-dependent_MTases_sf"/>
</dbReference>